<reference evidence="7" key="1">
    <citation type="journal article" date="2021" name="Mol. Ecol. Resour.">
        <title>Apolygus lucorum genome provides insights into omnivorousness and mesophyll feeding.</title>
        <authorList>
            <person name="Liu Y."/>
            <person name="Liu H."/>
            <person name="Wang H."/>
            <person name="Huang T."/>
            <person name="Liu B."/>
            <person name="Yang B."/>
            <person name="Yin L."/>
            <person name="Li B."/>
            <person name="Zhang Y."/>
            <person name="Zhang S."/>
            <person name="Jiang F."/>
            <person name="Zhang X."/>
            <person name="Ren Y."/>
            <person name="Wang B."/>
            <person name="Wang S."/>
            <person name="Lu Y."/>
            <person name="Wu K."/>
            <person name="Fan W."/>
            <person name="Wang G."/>
        </authorList>
    </citation>
    <scope>NUCLEOTIDE SEQUENCE</scope>
    <source>
        <strain evidence="7">12Hb</strain>
    </source>
</reference>
<dbReference type="SUPFAM" id="SSF111331">
    <property type="entry name" value="NAD kinase/diacylglycerol kinase-like"/>
    <property type="match status" value="1"/>
</dbReference>
<dbReference type="InterPro" id="IPR017438">
    <property type="entry name" value="ATP-NAD_kinase_N"/>
</dbReference>
<dbReference type="GO" id="GO:0046512">
    <property type="term" value="P:sphingosine biosynthetic process"/>
    <property type="evidence" value="ECO:0007669"/>
    <property type="project" value="TreeGrafter"/>
</dbReference>
<accession>A0A6A4JR95</accession>
<dbReference type="InterPro" id="IPR045540">
    <property type="entry name" value="YegS/DAGK_C"/>
</dbReference>
<evidence type="ECO:0000256" key="5">
    <source>
        <dbReference type="SAM" id="MobiDB-lite"/>
    </source>
</evidence>
<dbReference type="Gene3D" id="3.40.50.10330">
    <property type="entry name" value="Probable inorganic polyphosphate/atp-NAD kinase, domain 1"/>
    <property type="match status" value="1"/>
</dbReference>
<keyword evidence="3" id="KW-0418">Kinase</keyword>
<dbReference type="AlphaFoldDB" id="A0A6A4JR95"/>
<dbReference type="PROSITE" id="PS50146">
    <property type="entry name" value="DAGK"/>
    <property type="match status" value="1"/>
</dbReference>
<evidence type="ECO:0000256" key="3">
    <source>
        <dbReference type="ARBA" id="ARBA00022777"/>
    </source>
</evidence>
<dbReference type="InterPro" id="IPR001206">
    <property type="entry name" value="Diacylglycerol_kinase_cat_dom"/>
</dbReference>
<dbReference type="Pfam" id="PF19279">
    <property type="entry name" value="YegS_C"/>
    <property type="match status" value="1"/>
</dbReference>
<keyword evidence="4" id="KW-0067">ATP-binding</keyword>
<protein>
    <recommendedName>
        <fullName evidence="6">DAGKc domain-containing protein</fullName>
    </recommendedName>
</protein>
<dbReference type="GO" id="GO:0005524">
    <property type="term" value="F:ATP binding"/>
    <property type="evidence" value="ECO:0007669"/>
    <property type="project" value="UniProtKB-KW"/>
</dbReference>
<name>A0A6A4JR95_APOLU</name>
<dbReference type="SMART" id="SM00046">
    <property type="entry name" value="DAGKc"/>
    <property type="match status" value="1"/>
</dbReference>
<evidence type="ECO:0000256" key="1">
    <source>
        <dbReference type="ARBA" id="ARBA00022679"/>
    </source>
</evidence>
<keyword evidence="8" id="KW-1185">Reference proteome</keyword>
<evidence type="ECO:0000256" key="4">
    <source>
        <dbReference type="ARBA" id="ARBA00022840"/>
    </source>
</evidence>
<dbReference type="GO" id="GO:0005737">
    <property type="term" value="C:cytoplasm"/>
    <property type="evidence" value="ECO:0007669"/>
    <property type="project" value="TreeGrafter"/>
</dbReference>
<feature type="region of interest" description="Disordered" evidence="5">
    <location>
        <begin position="375"/>
        <end position="403"/>
    </location>
</feature>
<dbReference type="Proteomes" id="UP000466442">
    <property type="component" value="Unassembled WGS sequence"/>
</dbReference>
<organism evidence="7 8">
    <name type="scientific">Apolygus lucorum</name>
    <name type="common">Small green plant bug</name>
    <name type="synonym">Lygocoris lucorum</name>
    <dbReference type="NCBI Taxonomy" id="248454"/>
    <lineage>
        <taxon>Eukaryota</taxon>
        <taxon>Metazoa</taxon>
        <taxon>Ecdysozoa</taxon>
        <taxon>Arthropoda</taxon>
        <taxon>Hexapoda</taxon>
        <taxon>Insecta</taxon>
        <taxon>Pterygota</taxon>
        <taxon>Neoptera</taxon>
        <taxon>Paraneoptera</taxon>
        <taxon>Hemiptera</taxon>
        <taxon>Heteroptera</taxon>
        <taxon>Panheteroptera</taxon>
        <taxon>Cimicomorpha</taxon>
        <taxon>Miridae</taxon>
        <taxon>Mirini</taxon>
        <taxon>Apolygus</taxon>
    </lineage>
</organism>
<gene>
    <name evidence="7" type="ORF">GE061_003093</name>
</gene>
<dbReference type="Gene3D" id="2.60.200.40">
    <property type="match status" value="1"/>
</dbReference>
<dbReference type="InterPro" id="IPR016064">
    <property type="entry name" value="NAD/diacylglycerol_kinase_sf"/>
</dbReference>
<dbReference type="PANTHER" id="PTHR12358:SF112">
    <property type="entry name" value="LD11247P-RELATED"/>
    <property type="match status" value="1"/>
</dbReference>
<comment type="caution">
    <text evidence="7">The sequence shown here is derived from an EMBL/GenBank/DDBJ whole genome shotgun (WGS) entry which is preliminary data.</text>
</comment>
<dbReference type="Pfam" id="PF00781">
    <property type="entry name" value="DAGK_cat"/>
    <property type="match status" value="1"/>
</dbReference>
<dbReference type="GO" id="GO:0001727">
    <property type="term" value="F:lipid kinase activity"/>
    <property type="evidence" value="ECO:0007669"/>
    <property type="project" value="TreeGrafter"/>
</dbReference>
<evidence type="ECO:0000313" key="7">
    <source>
        <dbReference type="EMBL" id="KAF6202692.1"/>
    </source>
</evidence>
<sequence length="572" mass="64409">MNEIESDYISPSPTLEETFYILSKRNAVYRVKLSEKGLCMIKEVNGNVKTETIALEDIIGCRCMRSKRFDQKCIWHPTSRKGNLKVVDENSVDWDESDVSAYLYIYAYVLKKGKVKSKKRERIVITLRFRSYDRYEDNMKEAQKWKVTIKYFMDCALQRCHPLSFYNSEKTSLLGDAKVLFILNPKSGVGKARETFQNKVVPLLTEGDLNYDLHVTRHAHDARNIVRTQNMWQYIGGIVVIGGDGILYEVINGLMERPDWESLFAELKLGVIPCGSGNGLAKSLSYAFSEPYDHCPILVSTLNVVRGMSTPLDLVRVETENQVLFSFLSIGWGLLSDVDIESERLRALGAQRFTMWTIGKLVTLKSHRGTVSYLPIDQESDTPSSTRRRLHFDSEGDVRSMASEDAGRRDSFYSVGSRKSNYLSAAGSSYESLAEDAVRTFGPPSRIPPLDQPVPSDWKVVKGDFVMVHASYPTHLMTDCIFAPDAKLDDGCIWLCLIKSGISRTHLFQFLIGMSSGTHTNVSDVIFVPVSAFRIEPETPSSHLTVDGELIKHSALQAEILPAMANVFARVQ</sequence>
<keyword evidence="1" id="KW-0808">Transferase</keyword>
<dbReference type="InterPro" id="IPR050187">
    <property type="entry name" value="Lipid_Phosphate_FormReg"/>
</dbReference>
<evidence type="ECO:0000256" key="2">
    <source>
        <dbReference type="ARBA" id="ARBA00022741"/>
    </source>
</evidence>
<evidence type="ECO:0000313" key="8">
    <source>
        <dbReference type="Proteomes" id="UP000466442"/>
    </source>
</evidence>
<evidence type="ECO:0000259" key="6">
    <source>
        <dbReference type="PROSITE" id="PS50146"/>
    </source>
</evidence>
<keyword evidence="2" id="KW-0547">Nucleotide-binding</keyword>
<dbReference type="GO" id="GO:0016020">
    <property type="term" value="C:membrane"/>
    <property type="evidence" value="ECO:0007669"/>
    <property type="project" value="TreeGrafter"/>
</dbReference>
<proteinExistence type="predicted"/>
<dbReference type="EMBL" id="WIXP02000011">
    <property type="protein sequence ID" value="KAF6202692.1"/>
    <property type="molecule type" value="Genomic_DNA"/>
</dbReference>
<dbReference type="PANTHER" id="PTHR12358">
    <property type="entry name" value="SPHINGOSINE KINASE"/>
    <property type="match status" value="1"/>
</dbReference>
<feature type="domain" description="DAGKc" evidence="6">
    <location>
        <begin position="174"/>
        <end position="321"/>
    </location>
</feature>
<dbReference type="OrthoDB" id="3853857at2759"/>